<dbReference type="InterPro" id="IPR011922">
    <property type="entry name" value="Cell_div_FtsL"/>
</dbReference>
<keyword evidence="12" id="KW-1185">Reference proteome</keyword>
<name>A0A840S467_9BURK</name>
<evidence type="ECO:0000256" key="8">
    <source>
        <dbReference type="HAMAP-Rule" id="MF_00910"/>
    </source>
</evidence>
<evidence type="ECO:0000256" key="6">
    <source>
        <dbReference type="ARBA" id="ARBA00023136"/>
    </source>
</evidence>
<comment type="subcellular location">
    <subcellularLocation>
        <location evidence="8">Cell inner membrane</location>
        <topology evidence="8">Single-pass type II membrane protein</topology>
    </subcellularLocation>
    <subcellularLocation>
        <location evidence="1">Cell membrane</location>
        <topology evidence="1">Single-pass type II membrane protein</topology>
    </subcellularLocation>
    <text evidence="8">Localizes to the division septum where it forms a ring structure.</text>
</comment>
<evidence type="ECO:0000256" key="5">
    <source>
        <dbReference type="ARBA" id="ARBA00022989"/>
    </source>
</evidence>
<evidence type="ECO:0000313" key="12">
    <source>
        <dbReference type="Proteomes" id="UP000554837"/>
    </source>
</evidence>
<dbReference type="GO" id="GO:0043093">
    <property type="term" value="P:FtsZ-dependent cytokinesis"/>
    <property type="evidence" value="ECO:0007669"/>
    <property type="project" value="UniProtKB-UniRule"/>
</dbReference>
<keyword evidence="7 8" id="KW-0131">Cell cycle</keyword>
<organism evidence="11 12">
    <name type="scientific">Inhella inkyongensis</name>
    <dbReference type="NCBI Taxonomy" id="392593"/>
    <lineage>
        <taxon>Bacteria</taxon>
        <taxon>Pseudomonadati</taxon>
        <taxon>Pseudomonadota</taxon>
        <taxon>Betaproteobacteria</taxon>
        <taxon>Burkholderiales</taxon>
        <taxon>Sphaerotilaceae</taxon>
        <taxon>Inhella</taxon>
    </lineage>
</organism>
<keyword evidence="6 8" id="KW-0472">Membrane</keyword>
<evidence type="ECO:0000256" key="7">
    <source>
        <dbReference type="ARBA" id="ARBA00023306"/>
    </source>
</evidence>
<evidence type="ECO:0000256" key="1">
    <source>
        <dbReference type="ARBA" id="ARBA00004401"/>
    </source>
</evidence>
<feature type="coiled-coil region" evidence="10">
    <location>
        <begin position="41"/>
        <end position="70"/>
    </location>
</feature>
<evidence type="ECO:0000256" key="10">
    <source>
        <dbReference type="SAM" id="Coils"/>
    </source>
</evidence>
<dbReference type="NCBIfam" id="TIGR02209">
    <property type="entry name" value="ftsL_broad"/>
    <property type="match status" value="1"/>
</dbReference>
<comment type="function">
    <text evidence="8">Essential cell division protein. May link together the upstream cell division proteins, which are predominantly cytoplasmic, with the downstream cell division proteins, which are predominantly periplasmic.</text>
</comment>
<keyword evidence="10" id="KW-0175">Coiled coil</keyword>
<keyword evidence="3 8" id="KW-0132">Cell division</keyword>
<sequence length="103" mass="11335">MLLRINILLLLAVVLSALHLVRQSHEHRRLFAALERGKFEARKLDADLQHLRAEREAEATNLRVEQLARERLQMRAITPAVTLNTPVMAAASAAAAVPAASAP</sequence>
<reference evidence="11 12" key="1">
    <citation type="submission" date="2020-08" db="EMBL/GenBank/DDBJ databases">
        <title>Genomic Encyclopedia of Type Strains, Phase IV (KMG-IV): sequencing the most valuable type-strain genomes for metagenomic binning, comparative biology and taxonomic classification.</title>
        <authorList>
            <person name="Goeker M."/>
        </authorList>
    </citation>
    <scope>NUCLEOTIDE SEQUENCE [LARGE SCALE GENOMIC DNA]</scope>
    <source>
        <strain evidence="11 12">DSM 23958</strain>
    </source>
</reference>
<keyword evidence="4 8" id="KW-0812">Transmembrane</keyword>
<dbReference type="PANTHER" id="PTHR37479:SF1">
    <property type="entry name" value="CELL DIVISION PROTEIN FTSL"/>
    <property type="match status" value="1"/>
</dbReference>
<proteinExistence type="inferred from homology"/>
<keyword evidence="2 8" id="KW-1003">Cell membrane</keyword>
<comment type="similarity">
    <text evidence="8">Belongs to the FtsL family.</text>
</comment>
<dbReference type="Proteomes" id="UP000554837">
    <property type="component" value="Unassembled WGS sequence"/>
</dbReference>
<keyword evidence="5 8" id="KW-1133">Transmembrane helix</keyword>
<keyword evidence="8" id="KW-0997">Cell inner membrane</keyword>
<comment type="caution">
    <text evidence="11">The sequence shown here is derived from an EMBL/GenBank/DDBJ whole genome shotgun (WGS) entry which is preliminary data.</text>
</comment>
<evidence type="ECO:0000256" key="2">
    <source>
        <dbReference type="ARBA" id="ARBA00022475"/>
    </source>
</evidence>
<comment type="subunit">
    <text evidence="8">Part of a complex composed of FtsB, FtsL and FtsQ.</text>
</comment>
<gene>
    <name evidence="8" type="primary">ftsL</name>
    <name evidence="11" type="ORF">HNQ51_000734</name>
</gene>
<evidence type="ECO:0000256" key="3">
    <source>
        <dbReference type="ARBA" id="ARBA00022618"/>
    </source>
</evidence>
<dbReference type="AlphaFoldDB" id="A0A840S467"/>
<dbReference type="Pfam" id="PF04999">
    <property type="entry name" value="FtsL"/>
    <property type="match status" value="1"/>
</dbReference>
<dbReference type="EMBL" id="JACHHO010000001">
    <property type="protein sequence ID" value="MBB5203441.1"/>
    <property type="molecule type" value="Genomic_DNA"/>
</dbReference>
<dbReference type="PANTHER" id="PTHR37479">
    <property type="entry name" value="CELL DIVISION PROTEIN FTSL"/>
    <property type="match status" value="1"/>
</dbReference>
<evidence type="ECO:0000313" key="11">
    <source>
        <dbReference type="EMBL" id="MBB5203441.1"/>
    </source>
</evidence>
<evidence type="ECO:0000256" key="4">
    <source>
        <dbReference type="ARBA" id="ARBA00022692"/>
    </source>
</evidence>
<protein>
    <recommendedName>
        <fullName evidence="8 9">Cell division protein FtsL</fullName>
    </recommendedName>
</protein>
<evidence type="ECO:0000256" key="9">
    <source>
        <dbReference type="NCBIfam" id="TIGR02209"/>
    </source>
</evidence>
<dbReference type="HAMAP" id="MF_00910">
    <property type="entry name" value="FtsL"/>
    <property type="match status" value="1"/>
</dbReference>
<accession>A0A840S467</accession>
<dbReference type="GO" id="GO:0005886">
    <property type="term" value="C:plasma membrane"/>
    <property type="evidence" value="ECO:0007669"/>
    <property type="project" value="UniProtKB-SubCell"/>
</dbReference>
<dbReference type="RefSeq" id="WP_246071435.1">
    <property type="nucleotide sequence ID" value="NZ_CP040709.1"/>
</dbReference>
<dbReference type="GO" id="GO:0032153">
    <property type="term" value="C:cell division site"/>
    <property type="evidence" value="ECO:0007669"/>
    <property type="project" value="UniProtKB-UniRule"/>
</dbReference>